<dbReference type="Gene3D" id="3.40.50.720">
    <property type="entry name" value="NAD(P)-binding Rossmann-like Domain"/>
    <property type="match status" value="1"/>
</dbReference>
<evidence type="ECO:0000256" key="8">
    <source>
        <dbReference type="RuleBase" id="RU366074"/>
    </source>
</evidence>
<organism evidence="10 11">
    <name type="scientific">Lysinibacillus tabacifolii</name>
    <dbReference type="NCBI Taxonomy" id="1173107"/>
    <lineage>
        <taxon>Bacteria</taxon>
        <taxon>Bacillati</taxon>
        <taxon>Bacillota</taxon>
        <taxon>Bacilli</taxon>
        <taxon>Bacillales</taxon>
        <taxon>Bacillaceae</taxon>
        <taxon>Lysinibacillus</taxon>
    </lineage>
</organism>
<keyword evidence="8" id="KW-0521">NADP</keyword>
<evidence type="ECO:0000256" key="6">
    <source>
        <dbReference type="ARBA" id="ARBA00023160"/>
    </source>
</evidence>
<comment type="function">
    <text evidence="8">Catalyzes the NADPH-dependent reduction of beta-ketoacyl-ACP substrates to beta-hydroxyacyl-ACP products, the first reductive step in the elongation cycle of fatty acid biosynthesis.</text>
</comment>
<dbReference type="NCBIfam" id="NF009464">
    <property type="entry name" value="PRK12824.1"/>
    <property type="match status" value="1"/>
</dbReference>
<comment type="subunit">
    <text evidence="8">Homotetramer.</text>
</comment>
<dbReference type="InterPro" id="IPR011284">
    <property type="entry name" value="3oxo_ACP_reduc"/>
</dbReference>
<proteinExistence type="inferred from homology"/>
<dbReference type="PANTHER" id="PTHR42879">
    <property type="entry name" value="3-OXOACYL-(ACYL-CARRIER-PROTEIN) REDUCTASE"/>
    <property type="match status" value="1"/>
</dbReference>
<keyword evidence="11" id="KW-1185">Reference proteome</keyword>
<evidence type="ECO:0000256" key="4">
    <source>
        <dbReference type="ARBA" id="ARBA00022832"/>
    </source>
</evidence>
<dbReference type="NCBIfam" id="NF004198">
    <property type="entry name" value="PRK05653.1-3"/>
    <property type="match status" value="1"/>
</dbReference>
<dbReference type="InterPro" id="IPR050259">
    <property type="entry name" value="SDR"/>
</dbReference>
<dbReference type="SMART" id="SM00822">
    <property type="entry name" value="PKS_KR"/>
    <property type="match status" value="1"/>
</dbReference>
<protein>
    <recommendedName>
        <fullName evidence="3 8">3-oxoacyl-[acyl-carrier-protein] reductase</fullName>
        <ecNumber evidence="3 8">1.1.1.100</ecNumber>
    </recommendedName>
</protein>
<dbReference type="EMBL" id="SZPT01000002">
    <property type="protein sequence ID" value="TKI48431.1"/>
    <property type="molecule type" value="Genomic_DNA"/>
</dbReference>
<evidence type="ECO:0000256" key="3">
    <source>
        <dbReference type="ARBA" id="ARBA00012948"/>
    </source>
</evidence>
<evidence type="ECO:0000256" key="5">
    <source>
        <dbReference type="ARBA" id="ARBA00023002"/>
    </source>
</evidence>
<dbReference type="NCBIfam" id="NF004197">
    <property type="entry name" value="PRK05653.1-1"/>
    <property type="match status" value="1"/>
</dbReference>
<dbReference type="PRINTS" id="PR00080">
    <property type="entry name" value="SDRFAMILY"/>
</dbReference>
<dbReference type="InterPro" id="IPR020904">
    <property type="entry name" value="Sc_DH/Rdtase_CS"/>
</dbReference>
<accession>A0ABY2SYR1</accession>
<gene>
    <name evidence="10" type="primary">fabG</name>
    <name evidence="10" type="ORF">FC748_12465</name>
</gene>
<keyword evidence="4 8" id="KW-0276">Fatty acid metabolism</keyword>
<dbReference type="InterPro" id="IPR002347">
    <property type="entry name" value="SDR_fam"/>
</dbReference>
<comment type="catalytic activity">
    <reaction evidence="7 8">
        <text>a (3R)-hydroxyacyl-[ACP] + NADP(+) = a 3-oxoacyl-[ACP] + NADPH + H(+)</text>
        <dbReference type="Rhea" id="RHEA:17397"/>
        <dbReference type="Rhea" id="RHEA-COMP:9916"/>
        <dbReference type="Rhea" id="RHEA-COMP:9945"/>
        <dbReference type="ChEBI" id="CHEBI:15378"/>
        <dbReference type="ChEBI" id="CHEBI:57783"/>
        <dbReference type="ChEBI" id="CHEBI:58349"/>
        <dbReference type="ChEBI" id="CHEBI:78776"/>
        <dbReference type="ChEBI" id="CHEBI:78827"/>
        <dbReference type="EC" id="1.1.1.100"/>
    </reaction>
</comment>
<name>A0ABY2SYR1_9BACI</name>
<dbReference type="RefSeq" id="WP_108029513.1">
    <property type="nucleotide sequence ID" value="NZ_PYUE01000001.1"/>
</dbReference>
<evidence type="ECO:0000256" key="7">
    <source>
        <dbReference type="ARBA" id="ARBA00048508"/>
    </source>
</evidence>
<dbReference type="NCBIfam" id="TIGR01830">
    <property type="entry name" value="3oxo_ACP_reduc"/>
    <property type="match status" value="1"/>
</dbReference>
<dbReference type="NCBIfam" id="NF009466">
    <property type="entry name" value="PRK12826.1-2"/>
    <property type="match status" value="1"/>
</dbReference>
<dbReference type="InterPro" id="IPR036291">
    <property type="entry name" value="NAD(P)-bd_dom_sf"/>
</dbReference>
<dbReference type="SUPFAM" id="SSF51735">
    <property type="entry name" value="NAD(P)-binding Rossmann-fold domains"/>
    <property type="match status" value="1"/>
</dbReference>
<dbReference type="EC" id="1.1.1.100" evidence="3 8"/>
<comment type="caution">
    <text evidence="10">The sequence shown here is derived from an EMBL/GenBank/DDBJ whole genome shotgun (WGS) entry which is preliminary data.</text>
</comment>
<evidence type="ECO:0000259" key="9">
    <source>
        <dbReference type="SMART" id="SM00822"/>
    </source>
</evidence>
<dbReference type="PANTHER" id="PTHR42879:SF2">
    <property type="entry name" value="3-OXOACYL-[ACYL-CARRIER-PROTEIN] REDUCTASE FABG"/>
    <property type="match status" value="1"/>
</dbReference>
<dbReference type="GO" id="GO:0004316">
    <property type="term" value="F:3-oxoacyl-[acyl-carrier-protein] reductase (NADPH) activity"/>
    <property type="evidence" value="ECO:0007669"/>
    <property type="project" value="UniProtKB-EC"/>
</dbReference>
<evidence type="ECO:0000313" key="11">
    <source>
        <dbReference type="Proteomes" id="UP000308330"/>
    </source>
</evidence>
<dbReference type="NCBIfam" id="NF004199">
    <property type="entry name" value="PRK05653.1-4"/>
    <property type="match status" value="1"/>
</dbReference>
<evidence type="ECO:0000256" key="1">
    <source>
        <dbReference type="ARBA" id="ARBA00005194"/>
    </source>
</evidence>
<keyword evidence="5 8" id="KW-0560">Oxidoreductase</keyword>
<sequence length="248" mass="26190">MRKLEGKVAVVTGASRGIGRAIALKLADEGAKVVVNYSGSQAKAEEVVATIQANGGEAIAVQASVSKTEEVTELMDAAVKTFGALDILVNNAGITRDNLLMRMKEEEWDDVLDTNLKGVFLCTKAVTRQMMKQRAGRIINISSIVGVAGNAGQANYVAAKAGVIGLTKTTAKELASRNILVNAIAPGFIETEMTEQLPEDLKQGMLTQIPLAKLGQPEDIAKAVAFLASEDANYMTGQTLHIDGGMVM</sequence>
<keyword evidence="8" id="KW-0443">Lipid metabolism</keyword>
<feature type="domain" description="Ketoreductase" evidence="9">
    <location>
        <begin position="7"/>
        <end position="187"/>
    </location>
</feature>
<keyword evidence="6 8" id="KW-0275">Fatty acid biosynthesis</keyword>
<dbReference type="PRINTS" id="PR00081">
    <property type="entry name" value="GDHRDH"/>
</dbReference>
<dbReference type="InterPro" id="IPR057326">
    <property type="entry name" value="KR_dom"/>
</dbReference>
<dbReference type="PROSITE" id="PS00061">
    <property type="entry name" value="ADH_SHORT"/>
    <property type="match status" value="1"/>
</dbReference>
<evidence type="ECO:0000256" key="2">
    <source>
        <dbReference type="ARBA" id="ARBA00006484"/>
    </source>
</evidence>
<comment type="similarity">
    <text evidence="2 8">Belongs to the short-chain dehydrogenases/reductases (SDR) family.</text>
</comment>
<dbReference type="Pfam" id="PF13561">
    <property type="entry name" value="adh_short_C2"/>
    <property type="match status" value="1"/>
</dbReference>
<reference evidence="10 11" key="1">
    <citation type="submission" date="2019-04" db="EMBL/GenBank/DDBJ databases">
        <title>Lysinibacillus genome sequencing.</title>
        <authorList>
            <person name="Dunlap C."/>
        </authorList>
    </citation>
    <scope>NUCLEOTIDE SEQUENCE [LARGE SCALE GENOMIC DNA]</scope>
    <source>
        <strain evidence="10 11">KCTC 33042</strain>
    </source>
</reference>
<dbReference type="NCBIfam" id="NF005559">
    <property type="entry name" value="PRK07231.1"/>
    <property type="match status" value="1"/>
</dbReference>
<dbReference type="Proteomes" id="UP000308330">
    <property type="component" value="Unassembled WGS sequence"/>
</dbReference>
<dbReference type="CDD" id="cd05333">
    <property type="entry name" value="BKR_SDR_c"/>
    <property type="match status" value="1"/>
</dbReference>
<comment type="pathway">
    <text evidence="1 8">Lipid metabolism; fatty acid biosynthesis.</text>
</comment>
<evidence type="ECO:0000313" key="10">
    <source>
        <dbReference type="EMBL" id="TKI48431.1"/>
    </source>
</evidence>
<keyword evidence="8" id="KW-0444">Lipid biosynthesis</keyword>